<dbReference type="InterPro" id="IPR037523">
    <property type="entry name" value="VOC_core"/>
</dbReference>
<proteinExistence type="predicted"/>
<dbReference type="AlphaFoldDB" id="A0A919AK44"/>
<reference evidence="2" key="1">
    <citation type="journal article" date="2014" name="Int. J. Syst. Evol. Microbiol.">
        <title>Complete genome sequence of Corynebacterium casei LMG S-19264T (=DSM 44701T), isolated from a smear-ripened cheese.</title>
        <authorList>
            <consortium name="US DOE Joint Genome Institute (JGI-PGF)"/>
            <person name="Walter F."/>
            <person name="Albersmeier A."/>
            <person name="Kalinowski J."/>
            <person name="Ruckert C."/>
        </authorList>
    </citation>
    <scope>NUCLEOTIDE SEQUENCE</scope>
    <source>
        <strain evidence="2">KCTC 42590</strain>
    </source>
</reference>
<dbReference type="RefSeq" id="WP_191249885.1">
    <property type="nucleotide sequence ID" value="NZ_BNCI01000001.1"/>
</dbReference>
<protein>
    <recommendedName>
        <fullName evidence="1">VOC domain-containing protein</fullName>
    </recommendedName>
</protein>
<dbReference type="Proteomes" id="UP000630923">
    <property type="component" value="Unassembled WGS sequence"/>
</dbReference>
<reference evidence="2" key="2">
    <citation type="submission" date="2020-09" db="EMBL/GenBank/DDBJ databases">
        <authorList>
            <person name="Sun Q."/>
            <person name="Kim S."/>
        </authorList>
    </citation>
    <scope>NUCLEOTIDE SEQUENCE</scope>
    <source>
        <strain evidence="2">KCTC 42590</strain>
    </source>
</reference>
<dbReference type="EMBL" id="BNCI01000001">
    <property type="protein sequence ID" value="GHF13253.1"/>
    <property type="molecule type" value="Genomic_DNA"/>
</dbReference>
<dbReference type="InterPro" id="IPR004360">
    <property type="entry name" value="Glyas_Fos-R_dOase_dom"/>
</dbReference>
<gene>
    <name evidence="2" type="ORF">GCM10017044_04040</name>
</gene>
<evidence type="ECO:0000313" key="3">
    <source>
        <dbReference type="Proteomes" id="UP000630923"/>
    </source>
</evidence>
<evidence type="ECO:0000259" key="1">
    <source>
        <dbReference type="PROSITE" id="PS51819"/>
    </source>
</evidence>
<feature type="domain" description="VOC" evidence="1">
    <location>
        <begin position="7"/>
        <end position="134"/>
    </location>
</feature>
<name>A0A919AK44_9PROT</name>
<dbReference type="PROSITE" id="PS51819">
    <property type="entry name" value="VOC"/>
    <property type="match status" value="1"/>
</dbReference>
<comment type="caution">
    <text evidence="2">The sequence shown here is derived from an EMBL/GenBank/DDBJ whole genome shotgun (WGS) entry which is preliminary data.</text>
</comment>
<evidence type="ECO:0000313" key="2">
    <source>
        <dbReference type="EMBL" id="GHF13253.1"/>
    </source>
</evidence>
<dbReference type="SUPFAM" id="SSF54593">
    <property type="entry name" value="Glyoxalase/Bleomycin resistance protein/Dihydroxybiphenyl dioxygenase"/>
    <property type="match status" value="1"/>
</dbReference>
<organism evidence="2 3">
    <name type="scientific">Kordiimonas sediminis</name>
    <dbReference type="NCBI Taxonomy" id="1735581"/>
    <lineage>
        <taxon>Bacteria</taxon>
        <taxon>Pseudomonadati</taxon>
        <taxon>Pseudomonadota</taxon>
        <taxon>Alphaproteobacteria</taxon>
        <taxon>Kordiimonadales</taxon>
        <taxon>Kordiimonadaceae</taxon>
        <taxon>Kordiimonas</taxon>
    </lineage>
</organism>
<dbReference type="Gene3D" id="3.10.180.10">
    <property type="entry name" value="2,3-Dihydroxybiphenyl 1,2-Dioxygenase, domain 1"/>
    <property type="match status" value="1"/>
</dbReference>
<dbReference type="InterPro" id="IPR029068">
    <property type="entry name" value="Glyas_Bleomycin-R_OHBP_Dase"/>
</dbReference>
<sequence>MSTVTTTSLHVNIPVAEIEPSLPFWEAVGFTVTDSVPVDGPDGSGPLGFAIVSNGSHHFMLQSVASIEDDLEIFGGKDLTASPVLLYLTVEDIDAVANALADYPVVLPRRDTFYGATEIGYFAPDGTQVTFAQFNTQDT</sequence>
<accession>A0A919AK44</accession>
<dbReference type="Pfam" id="PF00903">
    <property type="entry name" value="Glyoxalase"/>
    <property type="match status" value="1"/>
</dbReference>
<keyword evidence="3" id="KW-1185">Reference proteome</keyword>